<comment type="similarity">
    <text evidence="1">Belongs to the ComF/GntX family.</text>
</comment>
<dbReference type="PANTHER" id="PTHR47505:SF1">
    <property type="entry name" value="DNA UTILIZATION PROTEIN YHGH"/>
    <property type="match status" value="1"/>
</dbReference>
<comment type="caution">
    <text evidence="2">The sequence shown here is derived from an EMBL/GenBank/DDBJ whole genome shotgun (WGS) entry which is preliminary data.</text>
</comment>
<evidence type="ECO:0000313" key="3">
    <source>
        <dbReference type="Proteomes" id="UP000774283"/>
    </source>
</evidence>
<dbReference type="InterPro" id="IPR051910">
    <property type="entry name" value="ComF/GntX_DNA_util-trans"/>
</dbReference>
<reference evidence="2 3" key="1">
    <citation type="submission" date="2020-04" db="EMBL/GenBank/DDBJ databases">
        <title>MicrobeNet Type strains.</title>
        <authorList>
            <person name="Nicholson A.C."/>
        </authorList>
    </citation>
    <scope>NUCLEOTIDE SEQUENCE [LARGE SCALE GENOMIC DNA]</scope>
    <source>
        <strain evidence="2 3">ATCC BAA-789</strain>
    </source>
</reference>
<name>A0A9X5FCG3_9MICO</name>
<accession>A0A9X5FCG3</accession>
<keyword evidence="3" id="KW-1185">Reference proteome</keyword>
<dbReference type="CDD" id="cd06223">
    <property type="entry name" value="PRTases_typeI"/>
    <property type="match status" value="1"/>
</dbReference>
<gene>
    <name evidence="2" type="ORF">HF995_10870</name>
</gene>
<organism evidence="2 3">
    <name type="scientific">Sanguibacter hominis ATCC BAA-789</name>
    <dbReference type="NCBI Taxonomy" id="1312740"/>
    <lineage>
        <taxon>Bacteria</taxon>
        <taxon>Bacillati</taxon>
        <taxon>Actinomycetota</taxon>
        <taxon>Actinomycetes</taxon>
        <taxon>Micrococcales</taxon>
        <taxon>Sanguibacteraceae</taxon>
        <taxon>Sanguibacter</taxon>
    </lineage>
</organism>
<dbReference type="RefSeq" id="WP_168447816.1">
    <property type="nucleotide sequence ID" value="NZ_JAAXOW010000003.1"/>
</dbReference>
<dbReference type="Gene3D" id="3.40.50.2020">
    <property type="match status" value="1"/>
</dbReference>
<evidence type="ECO:0000256" key="1">
    <source>
        <dbReference type="ARBA" id="ARBA00008007"/>
    </source>
</evidence>
<dbReference type="PANTHER" id="PTHR47505">
    <property type="entry name" value="DNA UTILIZATION PROTEIN YHGH"/>
    <property type="match status" value="1"/>
</dbReference>
<dbReference type="InterPro" id="IPR029057">
    <property type="entry name" value="PRTase-like"/>
</dbReference>
<dbReference type="AlphaFoldDB" id="A0A9X5FCG3"/>
<dbReference type="Proteomes" id="UP000774283">
    <property type="component" value="Unassembled WGS sequence"/>
</dbReference>
<sequence length="251" mass="25776">MLREVVRLVLPLECAGCGRPDVVLCPACTALVAGPPRRVDADAPRLDLAGREDRLPVWAFADYCGPVREAVVSWKDRGRADLDPVLTAALRAGVRELVPTVRLAAGPATELLVVPVPSSPLASLRRGRSPVGVLAGAVVDGLRSAGARARLCTALVGRASARDQVGLGQRARQRNVSGRIAVRGARLARAVGREHPTAIVLVDDVLTTGATLAAADRALGVARVPVLAALVLAATPAPGGTLVLPLGPCAG</sequence>
<dbReference type="EMBL" id="JAAXOW010000003">
    <property type="protein sequence ID" value="NKX93765.1"/>
    <property type="molecule type" value="Genomic_DNA"/>
</dbReference>
<protein>
    <submittedName>
        <fullName evidence="2">ComF family protein</fullName>
    </submittedName>
</protein>
<dbReference type="InterPro" id="IPR000836">
    <property type="entry name" value="PRTase_dom"/>
</dbReference>
<dbReference type="SUPFAM" id="SSF53271">
    <property type="entry name" value="PRTase-like"/>
    <property type="match status" value="1"/>
</dbReference>
<evidence type="ECO:0000313" key="2">
    <source>
        <dbReference type="EMBL" id="NKX93765.1"/>
    </source>
</evidence>
<proteinExistence type="inferred from homology"/>